<dbReference type="InterPro" id="IPR013087">
    <property type="entry name" value="Znf_C2H2_type"/>
</dbReference>
<reference evidence="3" key="1">
    <citation type="submission" date="2020-05" db="EMBL/GenBank/DDBJ databases">
        <title>Mycena genomes resolve the evolution of fungal bioluminescence.</title>
        <authorList>
            <person name="Tsai I.J."/>
        </authorList>
    </citation>
    <scope>NUCLEOTIDE SEQUENCE</scope>
    <source>
        <strain evidence="3">171206Taipei</strain>
    </source>
</reference>
<dbReference type="AlphaFoldDB" id="A0A8H6VZ58"/>
<dbReference type="OrthoDB" id="3199698at2759"/>
<proteinExistence type="predicted"/>
<comment type="caution">
    <text evidence="3">The sequence shown here is derived from an EMBL/GenBank/DDBJ whole genome shotgun (WGS) entry which is preliminary data.</text>
</comment>
<feature type="domain" description="C2H2-type" evidence="2">
    <location>
        <begin position="11"/>
        <end position="32"/>
    </location>
</feature>
<sequence length="975" mass="109813">MATFTPENIPCPHCPQLFRSFGGRTRHIHAKHTMPSVHPIPLQRPPVPSSPPSSPRFSSRGASPPLSPLGSTGSLLGQGGSPAQQDSPLGENTDGVRIETHPILDGTPCDRDGYDLPPGAEAEPWDERDKDDFGVFESRATFEFADFLYTRVQMSGENISQLMQLFAAITGNNPPFANDDDLYATIDSIPLGDIPWQSFSVQYNGPLPDDPPLWMTQKFQVWFRSPLAIFERQLANPDFKDEIDWAAKRIFRNGKRQYTDVFSGNWVWERADLLAQDPENHGALHVPIITGSDKTCASVGTGNTEFYPFYGGIANYHNEARRGHRNGIALLAFLSIPKTSRQYADSVAFRKFRRQLFHSSIAYIMSDLKPHMKTPKVTRCCDRHFRRAIYDFCANISDYPEQVLYTCIVQGRCPICLAPPEELESDEPSPLRSKAHTQTLLDAGYSLRELWDEFGIVGDVIPFTNDFPRADIHELISPDLLHQMIKGVFKDHLVDWIVDYIATTYDKQGAQRILADIDRRIAVTPPFPGLRNFPMGRNFKQWTGDDSKGLMKVFLPAISGRIPSGMVRTVSYFMEFCYLARRSVISEDTLKAMETAWANFHEARESFRDVRPEGFSLPRQHSGDHYVSGIRKFGVANGLCSSISVKKPWRRSNRNQPLGQMLLTNQRLDKLHAARVDFAERGMLDGPLIPFFEPPHPLSPSPPPAPLQGTGSNSSSVPDITHRRSDDDSGPVEGPQIDAEVKLAKTYGMFFRKIPRHLTSLAIHLSQPRLPALIRRFLFEQIHPDDDNLPSDMDLEATFDLSTSRIYTYTSARAVFHAPSDICGIGGMRQERVRATATWFSGAARYDCALVVHDRDAPGIEGFHVARVRLFFSFKYNNITYPCALVHWFSILGDSPEEDTGMWVVTPDWVHGQYGVQPDMAVIHLDSMLRGVHLIPVFGESYVPEENFDASDSLDAYQSFYVSKYADYHANETIF</sequence>
<gene>
    <name evidence="3" type="ORF">MIND_00903800</name>
</gene>
<evidence type="ECO:0000256" key="1">
    <source>
        <dbReference type="SAM" id="MobiDB-lite"/>
    </source>
</evidence>
<dbReference type="RefSeq" id="XP_037218922.1">
    <property type="nucleotide sequence ID" value="XM_037365680.1"/>
</dbReference>
<feature type="region of interest" description="Disordered" evidence="1">
    <location>
        <begin position="690"/>
        <end position="735"/>
    </location>
</feature>
<feature type="compositionally biased region" description="Low complexity" evidence="1">
    <location>
        <begin position="55"/>
        <end position="75"/>
    </location>
</feature>
<name>A0A8H6VZ58_9AGAR</name>
<feature type="region of interest" description="Disordered" evidence="1">
    <location>
        <begin position="34"/>
        <end position="127"/>
    </location>
</feature>
<dbReference type="PROSITE" id="PS00028">
    <property type="entry name" value="ZINC_FINGER_C2H2_1"/>
    <property type="match status" value="1"/>
</dbReference>
<feature type="compositionally biased region" description="Polar residues" evidence="1">
    <location>
        <begin position="709"/>
        <end position="718"/>
    </location>
</feature>
<dbReference type="GeneID" id="59348196"/>
<evidence type="ECO:0000313" key="4">
    <source>
        <dbReference type="Proteomes" id="UP000636479"/>
    </source>
</evidence>
<protein>
    <recommendedName>
        <fullName evidence="2">C2H2-type domain-containing protein</fullName>
    </recommendedName>
</protein>
<evidence type="ECO:0000259" key="2">
    <source>
        <dbReference type="PROSITE" id="PS00028"/>
    </source>
</evidence>
<dbReference type="Pfam" id="PF18759">
    <property type="entry name" value="Plavaka"/>
    <property type="match status" value="1"/>
</dbReference>
<feature type="compositionally biased region" description="Pro residues" evidence="1">
    <location>
        <begin position="692"/>
        <end position="706"/>
    </location>
</feature>
<dbReference type="EMBL" id="JACAZF010000007">
    <property type="protein sequence ID" value="KAF7299534.1"/>
    <property type="molecule type" value="Genomic_DNA"/>
</dbReference>
<dbReference type="Proteomes" id="UP000636479">
    <property type="component" value="Unassembled WGS sequence"/>
</dbReference>
<dbReference type="InterPro" id="IPR041078">
    <property type="entry name" value="Plavaka"/>
</dbReference>
<accession>A0A8H6VZ58</accession>
<organism evidence="3 4">
    <name type="scientific">Mycena indigotica</name>
    <dbReference type="NCBI Taxonomy" id="2126181"/>
    <lineage>
        <taxon>Eukaryota</taxon>
        <taxon>Fungi</taxon>
        <taxon>Dikarya</taxon>
        <taxon>Basidiomycota</taxon>
        <taxon>Agaricomycotina</taxon>
        <taxon>Agaricomycetes</taxon>
        <taxon>Agaricomycetidae</taxon>
        <taxon>Agaricales</taxon>
        <taxon>Marasmiineae</taxon>
        <taxon>Mycenaceae</taxon>
        <taxon>Mycena</taxon>
    </lineage>
</organism>
<evidence type="ECO:0000313" key="3">
    <source>
        <dbReference type="EMBL" id="KAF7299534.1"/>
    </source>
</evidence>
<keyword evidence="4" id="KW-1185">Reference proteome</keyword>
<feature type="compositionally biased region" description="Pro residues" evidence="1">
    <location>
        <begin position="42"/>
        <end position="54"/>
    </location>
</feature>
<feature type="compositionally biased region" description="Basic and acidic residues" evidence="1">
    <location>
        <begin position="94"/>
        <end position="114"/>
    </location>
</feature>